<accession>A0A0D6M2V3</accession>
<name>A0A0D6M2V3_9BILA</name>
<evidence type="ECO:0000313" key="3">
    <source>
        <dbReference type="EMBL" id="EPB77808.1"/>
    </source>
</evidence>
<dbReference type="AlphaFoldDB" id="A0A0D6M2V3"/>
<organism evidence="3 4">
    <name type="scientific">Ancylostoma ceylanicum</name>
    <dbReference type="NCBI Taxonomy" id="53326"/>
    <lineage>
        <taxon>Eukaryota</taxon>
        <taxon>Metazoa</taxon>
        <taxon>Ecdysozoa</taxon>
        <taxon>Nematoda</taxon>
        <taxon>Chromadorea</taxon>
        <taxon>Rhabditida</taxon>
        <taxon>Rhabditina</taxon>
        <taxon>Rhabditomorpha</taxon>
        <taxon>Strongyloidea</taxon>
        <taxon>Ancylostomatidae</taxon>
        <taxon>Ancylostomatinae</taxon>
        <taxon>Ancylostoma</taxon>
    </lineage>
</organism>
<protein>
    <recommendedName>
        <fullName evidence="5">CCDC66 domain-containing protein</fullName>
    </recommendedName>
</protein>
<gene>
    <name evidence="3" type="ORF">ANCCEY_03076</name>
</gene>
<dbReference type="Proteomes" id="UP000054495">
    <property type="component" value="Unassembled WGS sequence"/>
</dbReference>
<sequence>MRTIFASPEITHNSRVIIDEMSWEYLMNYDSDIPSSEDDDEVPPPTLPPAKNQTTPPTIPPWRREFPAEPAATFPPPPLPPLPPQPDPYLQRLQQEAEYRKRLQEQYQRQREHLKRIEEERRKIGAHEDLDDGERIRQELERRLHEARLRKEQEQIMERARAQAELRAQAEARAREEARARAEAEARAAARARAEALAAAQARAQAEARAKQLKQNVTRPRAWIKGTNKTAAAATAPVPCAKLVCRGVVASHRLTQLPHTQSAAVRTFSSVAITAYYDFE</sequence>
<dbReference type="EMBL" id="KE124827">
    <property type="protein sequence ID" value="EPB77808.1"/>
    <property type="molecule type" value="Genomic_DNA"/>
</dbReference>
<evidence type="ECO:0008006" key="5">
    <source>
        <dbReference type="Google" id="ProtNLM"/>
    </source>
</evidence>
<keyword evidence="1" id="KW-0175">Coiled coil</keyword>
<evidence type="ECO:0000256" key="2">
    <source>
        <dbReference type="SAM" id="MobiDB-lite"/>
    </source>
</evidence>
<keyword evidence="4" id="KW-1185">Reference proteome</keyword>
<feature type="region of interest" description="Disordered" evidence="2">
    <location>
        <begin position="30"/>
        <end position="89"/>
    </location>
</feature>
<reference evidence="3 4" key="1">
    <citation type="submission" date="2013-05" db="EMBL/GenBank/DDBJ databases">
        <title>Draft genome of the parasitic nematode Anyclostoma ceylanicum.</title>
        <authorList>
            <person name="Mitreva M."/>
        </authorList>
    </citation>
    <scope>NUCLEOTIDE SEQUENCE [LARGE SCALE GENOMIC DNA]</scope>
</reference>
<evidence type="ECO:0000256" key="1">
    <source>
        <dbReference type="SAM" id="Coils"/>
    </source>
</evidence>
<proteinExistence type="predicted"/>
<feature type="coiled-coil region" evidence="1">
    <location>
        <begin position="90"/>
        <end position="216"/>
    </location>
</feature>
<evidence type="ECO:0000313" key="4">
    <source>
        <dbReference type="Proteomes" id="UP000054495"/>
    </source>
</evidence>
<feature type="compositionally biased region" description="Pro residues" evidence="2">
    <location>
        <begin position="73"/>
        <end position="87"/>
    </location>
</feature>